<dbReference type="STRING" id="1855912.LuPra_01650"/>
<evidence type="ECO:0000259" key="1">
    <source>
        <dbReference type="Pfam" id="PF01345"/>
    </source>
</evidence>
<dbReference type="InterPro" id="IPR001434">
    <property type="entry name" value="OmcB-like_DUF11"/>
</dbReference>
<accession>A0A143PJM7</accession>
<dbReference type="EMBL" id="CP015136">
    <property type="protein sequence ID" value="AMY08450.1"/>
    <property type="molecule type" value="Genomic_DNA"/>
</dbReference>
<dbReference type="Gene3D" id="2.60.290.11">
    <property type="entry name" value="TM1070-like"/>
    <property type="match status" value="3"/>
</dbReference>
<reference evidence="3" key="2">
    <citation type="submission" date="2016-04" db="EMBL/GenBank/DDBJ databases">
        <title>First Complete Genome Sequence of a Subdivision 6 Acidobacterium.</title>
        <authorList>
            <person name="Huang S."/>
            <person name="Vieira S."/>
            <person name="Bunk B."/>
            <person name="Riedel T."/>
            <person name="Sproeer C."/>
            <person name="Overmann J."/>
        </authorList>
    </citation>
    <scope>NUCLEOTIDE SEQUENCE [LARGE SCALE GENOMIC DNA]</scope>
    <source>
        <strain evidence="3">DSM 100886 HEG_-6_39</strain>
    </source>
</reference>
<evidence type="ECO:0000313" key="3">
    <source>
        <dbReference type="Proteomes" id="UP000076079"/>
    </source>
</evidence>
<dbReference type="Proteomes" id="UP000076079">
    <property type="component" value="Chromosome"/>
</dbReference>
<name>A0A143PJM7_LUTPR</name>
<feature type="domain" description="DUF11" evidence="1">
    <location>
        <begin position="549"/>
        <end position="660"/>
    </location>
</feature>
<protein>
    <recommendedName>
        <fullName evidence="1">DUF11 domain-containing protein</fullName>
    </recommendedName>
</protein>
<dbReference type="InterPro" id="IPR013783">
    <property type="entry name" value="Ig-like_fold"/>
</dbReference>
<sequence length="1277" mass="131785">MFDGHLRKLHGLLVLVTLVSTLSPRAATGQALELVTVEAATPDSVTAERASRVAISSDGRSVAFCSTAIPGDLVPGKVVPAGSTGTSNVYVRDLVTRTTAILTLSATDPSVTGNGTCAPDVQITPDGRFVGFKSTATNLLSSTWTYAAGSASGWVYDRQTGVLALVDVAVQPFYAAGLREMVMSENGRFVAFSSAGSGSLTQLVPNFIDDNGSLLDLYVRDLQSNTTRLVSRQYTDPKRGAPAGVETSTGESPRVFSADGTSLLFAGAFAQLIPNGSTARNLYVYRWSADAIALVSATTGESAILSGATVDVAGNPAAVSFSITADGRFAAFTASTTQGELTGAVTNRRKNVYVRDLRTAVAPTTIVSLTTSGLGGNGDSTTPVISRNGAIVAFESIATDLVDNITDSASLPDIFARPMSGPNRAGPVEWLTRDAVVPAGGNKSAALEDVSADGRYVAWRSAATNYVIVSVVSDLNNADDVFVRDRAAGTVNIKSVVPIAAPATADAASGSATLLSAGQAAFFSDATNLLVTPPTSGTNIFAPVPSFADLSVSIADAPDPALVGQQLIYTFTVANLGPAAATGVALIVPVPDGGTVLSAEGGLTPSGGVVRFTLGTLGVGQTVTRTMSVIYGAARVATVTATVSATQADPVAPNNSAVQTTNIATLSITGTVRDAGGAGLPNVTVTLTGSAFDTTTTAADGSYTLGNLAMGGNFTVTPSATGYAFTPVSTPVANLTTDRSADFTAVCAPAISGLVRDRLDGALAGVTVMLSGSGDATAVTDVNGRYTFNGVSLGQSFTIVPTRPGFTFDVPSVSVTTATCGTTPDTLVATSGVFTRYFAEGATSTFFDTSIALLNASGTPTSVHFTFQTGRADDSDLVHDITLSGFQRATIDPKTIAGLEMAEFSTVVSSDQPVIADRTMHWDASGYGSHAETSIAEPRTSWYLAEGATTGGFQLFYLLQNPNDSAADVQVTYLLPTPAQPFTKTYTVLPGTRQNIWVNVEDARLAHAEVSAVFASSLPVIVERAMYLDRPGQTFAAGHEAAAVPGPATQWFFAEGATGPYFDLFYLMANPGTTAAVIDGRYLLPDGTVLTKQYTVAPQSRFNVWADYETFQGRPGLPLGNTDVSATFTSANGVGFVAERAMWWPGDGSQWFEGHDSAGALLSGTKWGLADGDVGGTLGTETYILIANTSNTDGTVQVTIVYEDGSTSVLTRPIKANSRTNVAVGVDVPAAANRRFGAVVESLGSNPVQIVVERAMYNNAGGVTWAAGSNNLGIRLR</sequence>
<dbReference type="Pfam" id="PF13620">
    <property type="entry name" value="CarboxypepD_reg"/>
    <property type="match status" value="1"/>
</dbReference>
<gene>
    <name evidence="2" type="ORF">LuPra_01650</name>
</gene>
<proteinExistence type="predicted"/>
<dbReference type="Gene3D" id="2.60.40.10">
    <property type="entry name" value="Immunoglobulins"/>
    <property type="match status" value="1"/>
</dbReference>
<dbReference type="Gene3D" id="2.60.40.1120">
    <property type="entry name" value="Carboxypeptidase-like, regulatory domain"/>
    <property type="match status" value="2"/>
</dbReference>
<reference evidence="2 3" key="1">
    <citation type="journal article" date="2016" name="Genome Announc.">
        <title>First Complete Genome Sequence of a Subdivision 6 Acidobacterium Strain.</title>
        <authorList>
            <person name="Huang S."/>
            <person name="Vieira S."/>
            <person name="Bunk B."/>
            <person name="Riedel T."/>
            <person name="Sproer C."/>
            <person name="Overmann J."/>
        </authorList>
    </citation>
    <scope>NUCLEOTIDE SEQUENCE [LARGE SCALE GENOMIC DNA]</scope>
    <source>
        <strain evidence="3">DSM 100886 HEG_-6_39</strain>
    </source>
</reference>
<dbReference type="Pfam" id="PF01345">
    <property type="entry name" value="DUF11"/>
    <property type="match status" value="1"/>
</dbReference>
<keyword evidence="3" id="KW-1185">Reference proteome</keyword>
<dbReference type="InterPro" id="IPR036698">
    <property type="entry name" value="TM1070-like_sf"/>
</dbReference>
<dbReference type="SUPFAM" id="SSF82171">
    <property type="entry name" value="DPP6 N-terminal domain-like"/>
    <property type="match status" value="1"/>
</dbReference>
<organism evidence="2 3">
    <name type="scientific">Luteitalea pratensis</name>
    <dbReference type="NCBI Taxonomy" id="1855912"/>
    <lineage>
        <taxon>Bacteria</taxon>
        <taxon>Pseudomonadati</taxon>
        <taxon>Acidobacteriota</taxon>
        <taxon>Vicinamibacteria</taxon>
        <taxon>Vicinamibacterales</taxon>
        <taxon>Vicinamibacteraceae</taxon>
        <taxon>Luteitalea</taxon>
    </lineage>
</organism>
<dbReference type="AlphaFoldDB" id="A0A143PJM7"/>
<dbReference type="SUPFAM" id="SSF49464">
    <property type="entry name" value="Carboxypeptidase regulatory domain-like"/>
    <property type="match status" value="2"/>
</dbReference>
<evidence type="ECO:0000313" key="2">
    <source>
        <dbReference type="EMBL" id="AMY08450.1"/>
    </source>
</evidence>
<dbReference type="KEGG" id="abac:LuPra_01650"/>
<dbReference type="InterPro" id="IPR008969">
    <property type="entry name" value="CarboxyPept-like_regulatory"/>
</dbReference>